<keyword evidence="2" id="KW-1185">Reference proteome</keyword>
<name>A0A318RCV1_WILLI</name>
<accession>A0A318RCV1</accession>
<dbReference type="RefSeq" id="WP_084890958.1">
    <property type="nucleotide sequence ID" value="NZ_QJSP01000036.1"/>
</dbReference>
<dbReference type="EMBL" id="QJSP01000036">
    <property type="protein sequence ID" value="PYE11165.1"/>
    <property type="molecule type" value="Genomic_DNA"/>
</dbReference>
<protein>
    <submittedName>
        <fullName evidence="1">Uncharacterized protein</fullName>
    </submittedName>
</protein>
<comment type="caution">
    <text evidence="1">The sequence shown here is derived from an EMBL/GenBank/DDBJ whole genome shotgun (WGS) entry which is preliminary data.</text>
</comment>
<dbReference type="OrthoDB" id="3576089at2"/>
<evidence type="ECO:0000313" key="2">
    <source>
        <dbReference type="Proteomes" id="UP000247591"/>
    </source>
</evidence>
<reference evidence="1 2" key="1">
    <citation type="submission" date="2018-06" db="EMBL/GenBank/DDBJ databases">
        <title>Genomic Encyclopedia of Type Strains, Phase IV (KMG-IV): sequencing the most valuable type-strain genomes for metagenomic binning, comparative biology and taxonomic classification.</title>
        <authorList>
            <person name="Goeker M."/>
        </authorList>
    </citation>
    <scope>NUCLEOTIDE SEQUENCE [LARGE SCALE GENOMIC DNA]</scope>
    <source>
        <strain evidence="1 2">DSM 45521</strain>
    </source>
</reference>
<dbReference type="AlphaFoldDB" id="A0A318RCV1"/>
<gene>
    <name evidence="1" type="ORF">DFR67_1369</name>
</gene>
<sequence length="105" mass="11632">MARLDGDKLDWDMIVAKYGDGAEVDSLPGGAKISVSGVDDEYIHVTHRLWKASLTRSNLERAIDMVNAGTMTRVANEFIDQYRTTIADERPTVTATVLKDLGYLD</sequence>
<proteinExistence type="predicted"/>
<evidence type="ECO:0000313" key="1">
    <source>
        <dbReference type="EMBL" id="PYE11165.1"/>
    </source>
</evidence>
<dbReference type="Proteomes" id="UP000247591">
    <property type="component" value="Unassembled WGS sequence"/>
</dbReference>
<organism evidence="1 2">
    <name type="scientific">Williamsia limnetica</name>
    <dbReference type="NCBI Taxonomy" id="882452"/>
    <lineage>
        <taxon>Bacteria</taxon>
        <taxon>Bacillati</taxon>
        <taxon>Actinomycetota</taxon>
        <taxon>Actinomycetes</taxon>
        <taxon>Mycobacteriales</taxon>
        <taxon>Nocardiaceae</taxon>
        <taxon>Williamsia</taxon>
    </lineage>
</organism>